<dbReference type="InterPro" id="IPR011009">
    <property type="entry name" value="Kinase-like_dom_sf"/>
</dbReference>
<dbReference type="Proteomes" id="UP000231019">
    <property type="component" value="Unassembled WGS sequence"/>
</dbReference>
<comment type="caution">
    <text evidence="1">The sequence shown here is derived from an EMBL/GenBank/DDBJ whole genome shotgun (WGS) entry which is preliminary data.</text>
</comment>
<protein>
    <recommendedName>
        <fullName evidence="3">Protein kinase domain-containing protein</fullName>
    </recommendedName>
</protein>
<evidence type="ECO:0008006" key="3">
    <source>
        <dbReference type="Google" id="ProtNLM"/>
    </source>
</evidence>
<proteinExistence type="predicted"/>
<evidence type="ECO:0000313" key="2">
    <source>
        <dbReference type="Proteomes" id="UP000231019"/>
    </source>
</evidence>
<dbReference type="SUPFAM" id="SSF56112">
    <property type="entry name" value="Protein kinase-like (PK-like)"/>
    <property type="match status" value="1"/>
</dbReference>
<organism evidence="1 2">
    <name type="scientific">bacterium (Candidatus Blackallbacteria) CG17_big_fil_post_rev_8_21_14_2_50_48_46</name>
    <dbReference type="NCBI Taxonomy" id="2014261"/>
    <lineage>
        <taxon>Bacteria</taxon>
        <taxon>Candidatus Blackallbacteria</taxon>
    </lineage>
</organism>
<name>A0A2M7FZC9_9BACT</name>
<dbReference type="Gene3D" id="1.10.510.10">
    <property type="entry name" value="Transferase(Phosphotransferase) domain 1"/>
    <property type="match status" value="1"/>
</dbReference>
<reference evidence="1 2" key="1">
    <citation type="submission" date="2017-09" db="EMBL/GenBank/DDBJ databases">
        <title>Depth-based differentiation of microbial function through sediment-hosted aquifers and enrichment of novel symbionts in the deep terrestrial subsurface.</title>
        <authorList>
            <person name="Probst A.J."/>
            <person name="Ladd B."/>
            <person name="Jarett J.K."/>
            <person name="Geller-Mcgrath D.E."/>
            <person name="Sieber C.M."/>
            <person name="Emerson J.B."/>
            <person name="Anantharaman K."/>
            <person name="Thomas B.C."/>
            <person name="Malmstrom R."/>
            <person name="Stieglmeier M."/>
            <person name="Klingl A."/>
            <person name="Woyke T."/>
            <person name="Ryan C.M."/>
            <person name="Banfield J.F."/>
        </authorList>
    </citation>
    <scope>NUCLEOTIDE SEQUENCE [LARGE SCALE GENOMIC DNA]</scope>
    <source>
        <strain evidence="1">CG17_big_fil_post_rev_8_21_14_2_50_48_46</strain>
    </source>
</reference>
<accession>A0A2M7FZC9</accession>
<sequence>MKSFYSLQKKLENFSDQEMIALIDFSNLQAGWGWNQTLEIEGQKVFVKGIPLTAREMENPTSTANLFQLPEYYHYGVGSAGFGARRELLAHLKTSTMAETGVCENFPLLYHYRQVPRHPEAGKQTQSKPDAYFSYWAQNQAIQEYVKAREQAPAELLLFIEYFPHCLHQWLSAHQEKTPMFLTQMETACHHLKTQGLLHMDAHFKNIMTDGERFVLTDFGMLLDQAYELDSVEQQFMQRHRDYDSHQILLSLGLEAYQTFLRLEQNQKIRLQQKLNPFSETEKTEAAWFLENISDPELQAICGIVPFLAEVLGTHQAKLLAFLSFFSDLRADPNKQARYDNYLKAAPGSPLTKSISGRKIDVGTQKHLFRTDS</sequence>
<dbReference type="EMBL" id="PFFQ01000056">
    <property type="protein sequence ID" value="PIW14754.1"/>
    <property type="molecule type" value="Genomic_DNA"/>
</dbReference>
<evidence type="ECO:0000313" key="1">
    <source>
        <dbReference type="EMBL" id="PIW14754.1"/>
    </source>
</evidence>
<dbReference type="AlphaFoldDB" id="A0A2M7FZC9"/>
<gene>
    <name evidence="1" type="ORF">COW36_20340</name>
</gene>